<dbReference type="RefSeq" id="WP_155309039.1">
    <property type="nucleotide sequence ID" value="NZ_AP021879.1"/>
</dbReference>
<dbReference type="AlphaFoldDB" id="A0A5K8A604"/>
<sequence>MKDKTTRIWALFRFTVIGPIWRRPPAAGKLKEELEYLALKRYHHPTTDQLVQFSFSTIERWYYRALGTDDPIEALTRRVRSDAGENRAMPALLLAELEKQYRRYQHWSFQLHADNLKALSEDHPELGECPSYPTVRRRMLERGWIRKPSTGPSPTEGRQKAAERLEKHEVRSYESDFVHALWHFDYHECHRKAVDANGIWHRVYLLGILDDCSRLCCHAQWYLSESAETLYHGLMQAFHKRGLPRSTLSDNGSAMLAGETQNGFSRLGVHHDTTLAYSPYQNGKQEVFWAQVEGRLLAMLSHVEALTLEMLNQATQAWVEQEYNRSQHREIRMAPREKALQVKAVDRPSPDHQAIQLAFTVRERRIQRKSDGSITVKGVRFEIPSRFRFIKEIYVRYQSWDLSRIFMVDKRNDNLLATLYPQDKSKNADGRRRRLTNPAVNVDISKDVFEPIPPLLNKYMAEYAVTGLPPAYLPKEDV</sequence>
<dbReference type="Pfam" id="PF00665">
    <property type="entry name" value="rve"/>
    <property type="match status" value="1"/>
</dbReference>
<dbReference type="InterPro" id="IPR036397">
    <property type="entry name" value="RNaseH_sf"/>
</dbReference>
<evidence type="ECO:0000313" key="3">
    <source>
        <dbReference type="Proteomes" id="UP000422108"/>
    </source>
</evidence>
<dbReference type="InterPro" id="IPR001584">
    <property type="entry name" value="Integrase_cat-core"/>
</dbReference>
<dbReference type="InterPro" id="IPR012337">
    <property type="entry name" value="RNaseH-like_sf"/>
</dbReference>
<dbReference type="SUPFAM" id="SSF53098">
    <property type="entry name" value="Ribonuclease H-like"/>
    <property type="match status" value="1"/>
</dbReference>
<gene>
    <name evidence="2" type="ORF">DSCOOX_07900</name>
</gene>
<name>A0A5K8A604_9BACT</name>
<feature type="domain" description="Integrase catalytic" evidence="1">
    <location>
        <begin position="150"/>
        <end position="343"/>
    </location>
</feature>
<accession>A0A5K8A604</accession>
<dbReference type="PANTHER" id="PTHR35004:SF6">
    <property type="entry name" value="TRANSPOSASE"/>
    <property type="match status" value="1"/>
</dbReference>
<organism evidence="2 3">
    <name type="scientific">Desulfosarcina ovata subsp. ovata</name>
    <dbReference type="NCBI Taxonomy" id="2752305"/>
    <lineage>
        <taxon>Bacteria</taxon>
        <taxon>Pseudomonadati</taxon>
        <taxon>Thermodesulfobacteriota</taxon>
        <taxon>Desulfobacteria</taxon>
        <taxon>Desulfobacterales</taxon>
        <taxon>Desulfosarcinaceae</taxon>
        <taxon>Desulfosarcina</taxon>
    </lineage>
</organism>
<protein>
    <recommendedName>
        <fullName evidence="1">Integrase catalytic domain-containing protein</fullName>
    </recommendedName>
</protein>
<dbReference type="Proteomes" id="UP000422108">
    <property type="component" value="Chromosome"/>
</dbReference>
<evidence type="ECO:0000259" key="1">
    <source>
        <dbReference type="PROSITE" id="PS50994"/>
    </source>
</evidence>
<dbReference type="PROSITE" id="PS50994">
    <property type="entry name" value="INTEGRASE"/>
    <property type="match status" value="1"/>
</dbReference>
<proteinExistence type="predicted"/>
<dbReference type="EMBL" id="AP021879">
    <property type="protein sequence ID" value="BBO87610.1"/>
    <property type="molecule type" value="Genomic_DNA"/>
</dbReference>
<dbReference type="GO" id="GO:0015074">
    <property type="term" value="P:DNA integration"/>
    <property type="evidence" value="ECO:0007669"/>
    <property type="project" value="InterPro"/>
</dbReference>
<dbReference type="Gene3D" id="3.30.420.10">
    <property type="entry name" value="Ribonuclease H-like superfamily/Ribonuclease H"/>
    <property type="match status" value="1"/>
</dbReference>
<dbReference type="PANTHER" id="PTHR35004">
    <property type="entry name" value="TRANSPOSASE RV3428C-RELATED"/>
    <property type="match status" value="1"/>
</dbReference>
<evidence type="ECO:0000313" key="2">
    <source>
        <dbReference type="EMBL" id="BBO87610.1"/>
    </source>
</evidence>
<dbReference type="GO" id="GO:0003676">
    <property type="term" value="F:nucleic acid binding"/>
    <property type="evidence" value="ECO:0007669"/>
    <property type="project" value="InterPro"/>
</dbReference>
<reference evidence="2 3" key="1">
    <citation type="submission" date="2019-11" db="EMBL/GenBank/DDBJ databases">
        <title>Comparative genomics of hydrocarbon-degrading Desulfosarcina strains.</title>
        <authorList>
            <person name="Watanabe M."/>
            <person name="Kojima H."/>
            <person name="Fukui M."/>
        </authorList>
    </citation>
    <scope>NUCLEOTIDE SEQUENCE [LARGE SCALE GENOMIC DNA]</scope>
    <source>
        <strain evidence="3">oXyS1</strain>
    </source>
</reference>
<keyword evidence="3" id="KW-1185">Reference proteome</keyword>